<accession>A0ABQ4Y4C9</accession>
<protein>
    <submittedName>
        <fullName evidence="2">Uncharacterized protein</fullName>
    </submittedName>
</protein>
<comment type="caution">
    <text evidence="2">The sequence shown here is derived from an EMBL/GenBank/DDBJ whole genome shotgun (WGS) entry which is preliminary data.</text>
</comment>
<reference evidence="2" key="2">
    <citation type="submission" date="2022-01" db="EMBL/GenBank/DDBJ databases">
        <authorList>
            <person name="Yamashiro T."/>
            <person name="Shiraishi A."/>
            <person name="Satake H."/>
            <person name="Nakayama K."/>
        </authorList>
    </citation>
    <scope>NUCLEOTIDE SEQUENCE</scope>
</reference>
<dbReference type="EMBL" id="BQNB010010085">
    <property type="protein sequence ID" value="GJS72519.1"/>
    <property type="molecule type" value="Genomic_DNA"/>
</dbReference>
<feature type="compositionally biased region" description="Basic and acidic residues" evidence="1">
    <location>
        <begin position="84"/>
        <end position="97"/>
    </location>
</feature>
<name>A0ABQ4Y4C9_9ASTR</name>
<feature type="region of interest" description="Disordered" evidence="1">
    <location>
        <begin position="78"/>
        <end position="116"/>
    </location>
</feature>
<reference evidence="2" key="1">
    <citation type="journal article" date="2022" name="Int. J. Mol. Sci.">
        <title>Draft Genome of Tanacetum Coccineum: Genomic Comparison of Closely Related Tanacetum-Family Plants.</title>
        <authorList>
            <person name="Yamashiro T."/>
            <person name="Shiraishi A."/>
            <person name="Nakayama K."/>
            <person name="Satake H."/>
        </authorList>
    </citation>
    <scope>NUCLEOTIDE SEQUENCE</scope>
</reference>
<dbReference type="Proteomes" id="UP001151760">
    <property type="component" value="Unassembled WGS sequence"/>
</dbReference>
<evidence type="ECO:0000256" key="1">
    <source>
        <dbReference type="SAM" id="MobiDB-lite"/>
    </source>
</evidence>
<gene>
    <name evidence="2" type="ORF">Tco_0705360</name>
</gene>
<evidence type="ECO:0000313" key="3">
    <source>
        <dbReference type="Proteomes" id="UP001151760"/>
    </source>
</evidence>
<proteinExistence type="predicted"/>
<keyword evidence="3" id="KW-1185">Reference proteome</keyword>
<sequence length="297" mass="33204">MASSASSSTKNPPRKQARTTIIDISSNEASPVQEKNPIPTSLTTTLSLSLTPPIISQTLPNQPIEVSPLAPRALVFSTPPSSPIEHHPYLKSLEDIPPRSSNPPPPPPNQIHNQTLPQPSLIDFEPFFEPTNLSKRGNRLCAQPEPFMTQEQILQGLEELQDLSQNIDTALHNSQNVQNGLFPQEPFPHTSHMPPPSSYTFTTFQTLQTTIPPPDQYFHHHKPLSHLINPYGLKDQHPSLNHKNILVPISNALKLSFMKFKMKCVLCSTTFLIASTTFLTKNCEIVIARFKDRRILL</sequence>
<feature type="compositionally biased region" description="Polar residues" evidence="1">
    <location>
        <begin position="1"/>
        <end position="11"/>
    </location>
</feature>
<feature type="compositionally biased region" description="Pro residues" evidence="1">
    <location>
        <begin position="100"/>
        <end position="109"/>
    </location>
</feature>
<organism evidence="2 3">
    <name type="scientific">Tanacetum coccineum</name>
    <dbReference type="NCBI Taxonomy" id="301880"/>
    <lineage>
        <taxon>Eukaryota</taxon>
        <taxon>Viridiplantae</taxon>
        <taxon>Streptophyta</taxon>
        <taxon>Embryophyta</taxon>
        <taxon>Tracheophyta</taxon>
        <taxon>Spermatophyta</taxon>
        <taxon>Magnoliopsida</taxon>
        <taxon>eudicotyledons</taxon>
        <taxon>Gunneridae</taxon>
        <taxon>Pentapetalae</taxon>
        <taxon>asterids</taxon>
        <taxon>campanulids</taxon>
        <taxon>Asterales</taxon>
        <taxon>Asteraceae</taxon>
        <taxon>Asteroideae</taxon>
        <taxon>Anthemideae</taxon>
        <taxon>Anthemidinae</taxon>
        <taxon>Tanacetum</taxon>
    </lineage>
</organism>
<evidence type="ECO:0000313" key="2">
    <source>
        <dbReference type="EMBL" id="GJS72519.1"/>
    </source>
</evidence>
<feature type="compositionally biased region" description="Polar residues" evidence="1">
    <location>
        <begin position="18"/>
        <end position="30"/>
    </location>
</feature>
<feature type="region of interest" description="Disordered" evidence="1">
    <location>
        <begin position="1"/>
        <end position="44"/>
    </location>
</feature>